<dbReference type="AlphaFoldDB" id="A0A1Y4MI03"/>
<dbReference type="Pfam" id="PF00923">
    <property type="entry name" value="TAL_FSA"/>
    <property type="match status" value="1"/>
</dbReference>
<protein>
    <recommendedName>
        <fullName evidence="4">Transaldolase</fullName>
    </recommendedName>
</protein>
<evidence type="ECO:0000313" key="3">
    <source>
        <dbReference type="Proteomes" id="UP000196386"/>
    </source>
</evidence>
<keyword evidence="1" id="KW-0704">Schiff base</keyword>
<dbReference type="InterPro" id="IPR013785">
    <property type="entry name" value="Aldolase_TIM"/>
</dbReference>
<evidence type="ECO:0000256" key="1">
    <source>
        <dbReference type="ARBA" id="ARBA00023270"/>
    </source>
</evidence>
<dbReference type="PROSITE" id="PS01054">
    <property type="entry name" value="TRANSALDOLASE_1"/>
    <property type="match status" value="1"/>
</dbReference>
<evidence type="ECO:0008006" key="4">
    <source>
        <dbReference type="Google" id="ProtNLM"/>
    </source>
</evidence>
<dbReference type="GO" id="GO:0005975">
    <property type="term" value="P:carbohydrate metabolic process"/>
    <property type="evidence" value="ECO:0007669"/>
    <property type="project" value="InterPro"/>
</dbReference>
<organism evidence="2 3">
    <name type="scientific">Anaerotruncus colihominis</name>
    <dbReference type="NCBI Taxonomy" id="169435"/>
    <lineage>
        <taxon>Bacteria</taxon>
        <taxon>Bacillati</taxon>
        <taxon>Bacillota</taxon>
        <taxon>Clostridia</taxon>
        <taxon>Eubacteriales</taxon>
        <taxon>Oscillospiraceae</taxon>
        <taxon>Anaerotruncus</taxon>
    </lineage>
</organism>
<reference evidence="3" key="1">
    <citation type="submission" date="2017-04" db="EMBL/GenBank/DDBJ databases">
        <title>Function of individual gut microbiota members based on whole genome sequencing of pure cultures obtained from chicken caecum.</title>
        <authorList>
            <person name="Medvecky M."/>
            <person name="Cejkova D."/>
            <person name="Polansky O."/>
            <person name="Karasova D."/>
            <person name="Kubasova T."/>
            <person name="Cizek A."/>
            <person name="Rychlik I."/>
        </authorList>
    </citation>
    <scope>NUCLEOTIDE SEQUENCE [LARGE SCALE GENOMIC DNA]</scope>
    <source>
        <strain evidence="3">An175</strain>
    </source>
</reference>
<accession>A0A1Y4MI03</accession>
<proteinExistence type="predicted"/>
<dbReference type="PROSITE" id="PS00958">
    <property type="entry name" value="TRANSALDOLASE_2"/>
    <property type="match status" value="1"/>
</dbReference>
<sequence>MPSDLGSQGPFPRACQEAGSLHRRENIMLFYADCANIELLHRMEALGILSGITTNPAILAREPAPPAEVIADICRAFPGFPVFAQTNAETCSGIVKDAAACAAISPQVVVKIPACADGLRALRTIRMERLFDNEICITTVMTAAQAILASAAGAGYVAPYIGDIGQIGYNGMDMLRTIVAALKGTHTRVLAAAVERAQDLAAAAVIGADIATITPDAAFAALEKPYPITEWYLKLFREAAGR</sequence>
<comment type="caution">
    <text evidence="2">The sequence shown here is derived from an EMBL/GenBank/DDBJ whole genome shotgun (WGS) entry which is preliminary data.</text>
</comment>
<dbReference type="InterPro" id="IPR001585">
    <property type="entry name" value="TAL/FSA"/>
</dbReference>
<dbReference type="InterPro" id="IPR018225">
    <property type="entry name" value="Transaldolase_AS"/>
</dbReference>
<evidence type="ECO:0000313" key="2">
    <source>
        <dbReference type="EMBL" id="OUP68354.1"/>
    </source>
</evidence>
<gene>
    <name evidence="2" type="ORF">B5F11_14055</name>
</gene>
<dbReference type="Proteomes" id="UP000196386">
    <property type="component" value="Unassembled WGS sequence"/>
</dbReference>
<name>A0A1Y4MI03_9FIRM</name>
<dbReference type="PANTHER" id="PTHR10683">
    <property type="entry name" value="TRANSALDOLASE"/>
    <property type="match status" value="1"/>
</dbReference>
<dbReference type="Gene3D" id="3.20.20.70">
    <property type="entry name" value="Aldolase class I"/>
    <property type="match status" value="1"/>
</dbReference>
<dbReference type="EMBL" id="NFKP01000019">
    <property type="protein sequence ID" value="OUP68354.1"/>
    <property type="molecule type" value="Genomic_DNA"/>
</dbReference>
<dbReference type="SUPFAM" id="SSF51569">
    <property type="entry name" value="Aldolase"/>
    <property type="match status" value="1"/>
</dbReference>
<dbReference type="PANTHER" id="PTHR10683:SF40">
    <property type="entry name" value="FRUCTOSE-6-PHOSPHATE ALDOLASE 1-RELATED"/>
    <property type="match status" value="1"/>
</dbReference>